<feature type="transmembrane region" description="Helical" evidence="2">
    <location>
        <begin position="102"/>
        <end position="130"/>
    </location>
</feature>
<protein>
    <recommendedName>
        <fullName evidence="4">THH1/TOM1/TOM3 domain-containing protein</fullName>
    </recommendedName>
</protein>
<feature type="transmembrane region" description="Helical" evidence="2">
    <location>
        <begin position="304"/>
        <end position="327"/>
    </location>
</feature>
<dbReference type="EMBL" id="KI913968">
    <property type="protein sequence ID" value="ETV98888.1"/>
    <property type="molecule type" value="Genomic_DNA"/>
</dbReference>
<evidence type="ECO:0000256" key="1">
    <source>
        <dbReference type="SAM" id="MobiDB-lite"/>
    </source>
</evidence>
<name>A0A024TY25_9STRA</name>
<dbReference type="RefSeq" id="XP_008872317.1">
    <property type="nucleotide sequence ID" value="XM_008874095.1"/>
</dbReference>
<organism evidence="3">
    <name type="scientific">Aphanomyces invadans</name>
    <dbReference type="NCBI Taxonomy" id="157072"/>
    <lineage>
        <taxon>Eukaryota</taxon>
        <taxon>Sar</taxon>
        <taxon>Stramenopiles</taxon>
        <taxon>Oomycota</taxon>
        <taxon>Saprolegniomycetes</taxon>
        <taxon>Saprolegniales</taxon>
        <taxon>Verrucalvaceae</taxon>
        <taxon>Aphanomyces</taxon>
    </lineage>
</organism>
<keyword evidence="2" id="KW-0812">Transmembrane</keyword>
<evidence type="ECO:0000256" key="2">
    <source>
        <dbReference type="SAM" id="Phobius"/>
    </source>
</evidence>
<keyword evidence="2" id="KW-0472">Membrane</keyword>
<feature type="transmembrane region" description="Helical" evidence="2">
    <location>
        <begin position="39"/>
        <end position="62"/>
    </location>
</feature>
<evidence type="ECO:0008006" key="4">
    <source>
        <dbReference type="Google" id="ProtNLM"/>
    </source>
</evidence>
<feature type="transmembrane region" description="Helical" evidence="2">
    <location>
        <begin position="353"/>
        <end position="371"/>
    </location>
</feature>
<feature type="transmembrane region" description="Helical" evidence="2">
    <location>
        <begin position="74"/>
        <end position="90"/>
    </location>
</feature>
<evidence type="ECO:0000313" key="3">
    <source>
        <dbReference type="EMBL" id="ETV98888.1"/>
    </source>
</evidence>
<feature type="transmembrane region" description="Helical" evidence="2">
    <location>
        <begin position="142"/>
        <end position="161"/>
    </location>
</feature>
<sequence length="400" mass="44723">MSVCVLDDQVTCCFGLYKNNSICALSNTVASLSRVENDALRIGCLVFGIVALAACLCKLRSIRQNDGSTIQRRVYYFMTVAALTFIGRAPDPRSHERIYHPVVSGLIIDICSAAIYSVIVLYTAFYARLVAPPARAIVCEHYIRGFTGLGFFLTWFIYVVVRPAYLLRSDRNIFDSWQVLVQFSMAPLVLFATSTTALHYGLHAYRRLSLIREANKRFDVMHAIRQETWRQLHDLYAALPPSPALGSTASPSQSHDPPFMPIPIVLPTLDDQPAIPMMPLMSKSHSISSSVHEPVKDNKRVLKVLVIMEVCAVVNIGLQIALLVKYIRDGCQLKQDLVFATAGVGAQPYTFDFPTFSMLQGVAMCVVYWSFRKTRSRPRDMTGGDDDPAGESDRRHRPVH</sequence>
<dbReference type="AlphaFoldDB" id="A0A024TY25"/>
<dbReference type="OrthoDB" id="78002at2759"/>
<accession>A0A024TY25</accession>
<proteinExistence type="predicted"/>
<feature type="region of interest" description="Disordered" evidence="1">
    <location>
        <begin position="376"/>
        <end position="400"/>
    </location>
</feature>
<dbReference type="VEuPathDB" id="FungiDB:H310_08382"/>
<dbReference type="GeneID" id="20085432"/>
<reference evidence="3" key="1">
    <citation type="submission" date="2013-12" db="EMBL/GenBank/DDBJ databases">
        <title>The Genome Sequence of Aphanomyces invadans NJM9701.</title>
        <authorList>
            <consortium name="The Broad Institute Genomics Platform"/>
            <person name="Russ C."/>
            <person name="Tyler B."/>
            <person name="van West P."/>
            <person name="Dieguez-Uribeondo J."/>
            <person name="Young S.K."/>
            <person name="Zeng Q."/>
            <person name="Gargeya S."/>
            <person name="Fitzgerald M."/>
            <person name="Abouelleil A."/>
            <person name="Alvarado L."/>
            <person name="Chapman S.B."/>
            <person name="Gainer-Dewar J."/>
            <person name="Goldberg J."/>
            <person name="Griggs A."/>
            <person name="Gujja S."/>
            <person name="Hansen M."/>
            <person name="Howarth C."/>
            <person name="Imamovic A."/>
            <person name="Ireland A."/>
            <person name="Larimer J."/>
            <person name="McCowan C."/>
            <person name="Murphy C."/>
            <person name="Pearson M."/>
            <person name="Poon T.W."/>
            <person name="Priest M."/>
            <person name="Roberts A."/>
            <person name="Saif S."/>
            <person name="Shea T."/>
            <person name="Sykes S."/>
            <person name="Wortman J."/>
            <person name="Nusbaum C."/>
            <person name="Birren B."/>
        </authorList>
    </citation>
    <scope>NUCLEOTIDE SEQUENCE [LARGE SCALE GENOMIC DNA]</scope>
    <source>
        <strain evidence="3">NJM9701</strain>
    </source>
</reference>
<gene>
    <name evidence="3" type="ORF">H310_08382</name>
</gene>
<feature type="transmembrane region" description="Helical" evidence="2">
    <location>
        <begin position="181"/>
        <end position="202"/>
    </location>
</feature>
<keyword evidence="2" id="KW-1133">Transmembrane helix</keyword>